<dbReference type="HOGENOM" id="CLU_126386_0_0_0"/>
<dbReference type="PANTHER" id="PTHR44943:SF8">
    <property type="entry name" value="TPR REPEAT-CONTAINING PROTEIN MJ0263"/>
    <property type="match status" value="1"/>
</dbReference>
<dbReference type="Pfam" id="PF07719">
    <property type="entry name" value="TPR_2"/>
    <property type="match status" value="1"/>
</dbReference>
<keyword evidence="1" id="KW-0677">Repeat</keyword>
<dbReference type="Proteomes" id="UP000000798">
    <property type="component" value="Chromosome"/>
</dbReference>
<dbReference type="InterPro" id="IPR013105">
    <property type="entry name" value="TPR_2"/>
</dbReference>
<feature type="repeat" description="TPR" evidence="3">
    <location>
        <begin position="114"/>
        <end position="147"/>
    </location>
</feature>
<dbReference type="AlphaFoldDB" id="O67941"/>
<dbReference type="PIR" id="A70489">
    <property type="entry name" value="A70489"/>
</dbReference>
<evidence type="ECO:0000256" key="1">
    <source>
        <dbReference type="ARBA" id="ARBA00022737"/>
    </source>
</evidence>
<keyword evidence="5" id="KW-1185">Reference proteome</keyword>
<keyword evidence="2 3" id="KW-0802">TPR repeat</keyword>
<dbReference type="KEGG" id="aae:aq_2197"/>
<evidence type="ECO:0000313" key="4">
    <source>
        <dbReference type="EMBL" id="AAC07909.1"/>
    </source>
</evidence>
<dbReference type="Gene3D" id="1.25.40.10">
    <property type="entry name" value="Tetratricopeptide repeat domain"/>
    <property type="match status" value="1"/>
</dbReference>
<dbReference type="SMART" id="SM00028">
    <property type="entry name" value="TPR"/>
    <property type="match status" value="4"/>
</dbReference>
<protein>
    <submittedName>
        <fullName evidence="4">Uncharacterized protein</fullName>
    </submittedName>
</protein>
<evidence type="ECO:0000313" key="5">
    <source>
        <dbReference type="Proteomes" id="UP000000798"/>
    </source>
</evidence>
<dbReference type="PROSITE" id="PS50293">
    <property type="entry name" value="TPR_REGION"/>
    <property type="match status" value="1"/>
</dbReference>
<gene>
    <name evidence="4" type="ordered locus">aq_2197</name>
</gene>
<dbReference type="InterPro" id="IPR011990">
    <property type="entry name" value="TPR-like_helical_dom_sf"/>
</dbReference>
<dbReference type="EnsemblBacteria" id="AAC07909">
    <property type="protein sequence ID" value="AAC07909"/>
    <property type="gene ID" value="aq_2197"/>
</dbReference>
<evidence type="ECO:0000256" key="2">
    <source>
        <dbReference type="ARBA" id="ARBA00022803"/>
    </source>
</evidence>
<feature type="repeat" description="TPR" evidence="3">
    <location>
        <begin position="44"/>
        <end position="77"/>
    </location>
</feature>
<dbReference type="OrthoDB" id="9769030at2"/>
<proteinExistence type="predicted"/>
<organism evidence="4 5">
    <name type="scientific">Aquifex aeolicus (strain VF5)</name>
    <dbReference type="NCBI Taxonomy" id="224324"/>
    <lineage>
        <taxon>Bacteria</taxon>
        <taxon>Pseudomonadati</taxon>
        <taxon>Aquificota</taxon>
        <taxon>Aquificia</taxon>
        <taxon>Aquificales</taxon>
        <taxon>Aquificaceae</taxon>
        <taxon>Aquifex</taxon>
    </lineage>
</organism>
<sequence>MLAMEGLKEQAMKLFEEAYKYHMLGDLDKAIELYRKSIDVYPTAEAWTFLGWAYSMRGNYEGAIEACKRAIEIDPDFGNPYNDIGSYLIELGKLDEAIEWLEKAKRAKRYEPRHYPYINLAKVYMLQGKLYEALREIEEAIKIKPDYKPSHMLRHQILGMLN</sequence>
<dbReference type="EMBL" id="AE000657">
    <property type="protein sequence ID" value="AAC07909.1"/>
    <property type="molecule type" value="Genomic_DNA"/>
</dbReference>
<dbReference type="Pfam" id="PF00515">
    <property type="entry name" value="TPR_1"/>
    <property type="match status" value="1"/>
</dbReference>
<dbReference type="InterPro" id="IPR051685">
    <property type="entry name" value="Ycf3/AcsC/BcsC/TPR_MFPF"/>
</dbReference>
<name>O67941_AQUAE</name>
<dbReference type="eggNOG" id="COG3063">
    <property type="taxonomic scope" value="Bacteria"/>
</dbReference>
<dbReference type="Pfam" id="PF13181">
    <property type="entry name" value="TPR_8"/>
    <property type="match status" value="2"/>
</dbReference>
<reference evidence="4 5" key="1">
    <citation type="journal article" date="1998" name="Nature">
        <title>The complete genome of the hyperthermophilic bacterium Aquifex aeolicus.</title>
        <authorList>
            <person name="Deckert G."/>
            <person name="Warren P.V."/>
            <person name="Gaasterland T."/>
            <person name="Young W.G."/>
            <person name="Lenox A.L."/>
            <person name="Graham D.E."/>
            <person name="Overbeek R."/>
            <person name="Snead M.A."/>
            <person name="Keller M."/>
            <person name="Aujay M."/>
            <person name="Huber R."/>
            <person name="Feldman R.A."/>
            <person name="Short J.M."/>
            <person name="Olson G.J."/>
            <person name="Swanson R.V."/>
        </authorList>
    </citation>
    <scope>NUCLEOTIDE SEQUENCE [LARGE SCALE GENOMIC DNA]</scope>
    <source>
        <strain evidence="4 5">VF5</strain>
    </source>
</reference>
<accession>O67941</accession>
<dbReference type="InterPro" id="IPR019734">
    <property type="entry name" value="TPR_rpt"/>
</dbReference>
<dbReference type="STRING" id="224324.aq_2197"/>
<dbReference type="PROSITE" id="PS50005">
    <property type="entry name" value="TPR"/>
    <property type="match status" value="2"/>
</dbReference>
<dbReference type="InParanoid" id="O67941"/>
<evidence type="ECO:0000256" key="3">
    <source>
        <dbReference type="PROSITE-ProRule" id="PRU00339"/>
    </source>
</evidence>
<dbReference type="SUPFAM" id="SSF48452">
    <property type="entry name" value="TPR-like"/>
    <property type="match status" value="1"/>
</dbReference>
<dbReference type="PANTHER" id="PTHR44943">
    <property type="entry name" value="CELLULOSE SYNTHASE OPERON PROTEIN C"/>
    <property type="match status" value="1"/>
</dbReference>